<comment type="caution">
    <text evidence="12">The sequence shown here is derived from an EMBL/GenBank/DDBJ whole genome shotgun (WGS) entry which is preliminary data.</text>
</comment>
<dbReference type="GO" id="GO:0004190">
    <property type="term" value="F:aspartic-type endopeptidase activity"/>
    <property type="evidence" value="ECO:0007669"/>
    <property type="project" value="UniProtKB-UniRule"/>
</dbReference>
<gene>
    <name evidence="9 12" type="primary">lspA</name>
    <name evidence="12" type="ORF">NE579_02605</name>
</gene>
<keyword evidence="2 9" id="KW-1003">Cell membrane</keyword>
<dbReference type="InterPro" id="IPR001872">
    <property type="entry name" value="Peptidase_A8"/>
</dbReference>
<evidence type="ECO:0000256" key="4">
    <source>
        <dbReference type="ARBA" id="ARBA00022692"/>
    </source>
</evidence>
<evidence type="ECO:0000256" key="2">
    <source>
        <dbReference type="ARBA" id="ARBA00022475"/>
    </source>
</evidence>
<evidence type="ECO:0000256" key="8">
    <source>
        <dbReference type="ARBA" id="ARBA00023136"/>
    </source>
</evidence>
<keyword evidence="7 9" id="KW-1133">Transmembrane helix</keyword>
<feature type="transmembrane region" description="Helical" evidence="9">
    <location>
        <begin position="83"/>
        <end position="101"/>
    </location>
</feature>
<dbReference type="Proteomes" id="UP001204562">
    <property type="component" value="Unassembled WGS sequence"/>
</dbReference>
<sequence length="162" mass="17535">MLYAILILALVVLDQVVKFLVRAHIPLGGSLPFLPHILELTYVQNTGAAFSMLSQHTWLLTIVSAVVAVVIAAALAKKVVKHPFGVLSLSVVLAGAVGNLIDRLFLGFVTDMFQTLFMRFAVFNVADICVVCGGIAFVVYILFFAEKLEKKEPGHDTHPADG</sequence>
<protein>
    <recommendedName>
        <fullName evidence="9">Lipoprotein signal peptidase</fullName>
        <ecNumber evidence="9">3.4.23.36</ecNumber>
    </recommendedName>
    <alternativeName>
        <fullName evidence="9">Prolipoprotein signal peptidase</fullName>
    </alternativeName>
    <alternativeName>
        <fullName evidence="9">Signal peptidase II</fullName>
        <shortName evidence="9">SPase II</shortName>
    </alternativeName>
</protein>
<dbReference type="PANTHER" id="PTHR33695">
    <property type="entry name" value="LIPOPROTEIN SIGNAL PEPTIDASE"/>
    <property type="match status" value="1"/>
</dbReference>
<evidence type="ECO:0000256" key="9">
    <source>
        <dbReference type="HAMAP-Rule" id="MF_00161"/>
    </source>
</evidence>
<evidence type="ECO:0000256" key="1">
    <source>
        <dbReference type="ARBA" id="ARBA00006139"/>
    </source>
</evidence>
<evidence type="ECO:0000256" key="3">
    <source>
        <dbReference type="ARBA" id="ARBA00022670"/>
    </source>
</evidence>
<dbReference type="Pfam" id="PF01252">
    <property type="entry name" value="Peptidase_A8"/>
    <property type="match status" value="1"/>
</dbReference>
<reference evidence="12" key="1">
    <citation type="submission" date="2022-06" db="EMBL/GenBank/DDBJ databases">
        <title>Isolation of gut microbiota from human fecal samples.</title>
        <authorList>
            <person name="Pamer E.G."/>
            <person name="Barat B."/>
            <person name="Waligurski E."/>
            <person name="Medina S."/>
            <person name="Paddock L."/>
            <person name="Mostad J."/>
        </authorList>
    </citation>
    <scope>NUCLEOTIDE SEQUENCE</scope>
    <source>
        <strain evidence="12">DFI.9.91</strain>
    </source>
</reference>
<dbReference type="RefSeq" id="WP_256303145.1">
    <property type="nucleotide sequence ID" value="NZ_JANFYS010000003.1"/>
</dbReference>
<feature type="active site" evidence="9">
    <location>
        <position position="127"/>
    </location>
</feature>
<dbReference type="EMBL" id="JANFYS010000003">
    <property type="protein sequence ID" value="MCQ4769357.1"/>
    <property type="molecule type" value="Genomic_DNA"/>
</dbReference>
<keyword evidence="3 9" id="KW-0645">Protease</keyword>
<comment type="function">
    <text evidence="9 10">This protein specifically catalyzes the removal of signal peptides from prolipoproteins.</text>
</comment>
<evidence type="ECO:0000313" key="12">
    <source>
        <dbReference type="EMBL" id="MCQ4769357.1"/>
    </source>
</evidence>
<evidence type="ECO:0000256" key="10">
    <source>
        <dbReference type="RuleBase" id="RU000594"/>
    </source>
</evidence>
<dbReference type="PROSITE" id="PS00855">
    <property type="entry name" value="SPASE_II"/>
    <property type="match status" value="1"/>
</dbReference>
<dbReference type="NCBIfam" id="TIGR00077">
    <property type="entry name" value="lspA"/>
    <property type="match status" value="1"/>
</dbReference>
<feature type="active site" evidence="9">
    <location>
        <position position="111"/>
    </location>
</feature>
<evidence type="ECO:0000256" key="7">
    <source>
        <dbReference type="ARBA" id="ARBA00022989"/>
    </source>
</evidence>
<comment type="caution">
    <text evidence="9">Lacks conserved residue(s) required for the propagation of feature annotation.</text>
</comment>
<comment type="catalytic activity">
    <reaction evidence="9 10">
        <text>Release of signal peptides from bacterial membrane prolipoproteins. Hydrolyzes -Xaa-Yaa-Zaa-|-(S,diacylglyceryl)Cys-, in which Xaa is hydrophobic (preferably Leu), and Yaa (Ala or Ser) and Zaa (Gly or Ala) have small, neutral side chains.</text>
        <dbReference type="EC" id="3.4.23.36"/>
    </reaction>
</comment>
<keyword evidence="4 9" id="KW-0812">Transmembrane</keyword>
<dbReference type="GO" id="GO:0005886">
    <property type="term" value="C:plasma membrane"/>
    <property type="evidence" value="ECO:0007669"/>
    <property type="project" value="UniProtKB-SubCell"/>
</dbReference>
<proteinExistence type="inferred from homology"/>
<dbReference type="EC" id="3.4.23.36" evidence="9"/>
<keyword evidence="8 9" id="KW-0472">Membrane</keyword>
<name>A0AAW5JKM1_9FIRM</name>
<evidence type="ECO:0000256" key="5">
    <source>
        <dbReference type="ARBA" id="ARBA00022750"/>
    </source>
</evidence>
<comment type="subcellular location">
    <subcellularLocation>
        <location evidence="9">Cell membrane</location>
        <topology evidence="9">Multi-pass membrane protein</topology>
    </subcellularLocation>
</comment>
<accession>A0AAW5JKM1</accession>
<comment type="similarity">
    <text evidence="1 9 11">Belongs to the peptidase A8 family.</text>
</comment>
<dbReference type="HAMAP" id="MF_00161">
    <property type="entry name" value="LspA"/>
    <property type="match status" value="1"/>
</dbReference>
<evidence type="ECO:0000256" key="6">
    <source>
        <dbReference type="ARBA" id="ARBA00022801"/>
    </source>
</evidence>
<dbReference type="AlphaFoldDB" id="A0AAW5JKM1"/>
<dbReference type="PANTHER" id="PTHR33695:SF1">
    <property type="entry name" value="LIPOPROTEIN SIGNAL PEPTIDASE"/>
    <property type="match status" value="1"/>
</dbReference>
<keyword evidence="6 9" id="KW-0378">Hydrolase</keyword>
<keyword evidence="5 9" id="KW-0064">Aspartyl protease</keyword>
<evidence type="ECO:0000256" key="11">
    <source>
        <dbReference type="RuleBase" id="RU004181"/>
    </source>
</evidence>
<comment type="pathway">
    <text evidence="9">Protein modification; lipoprotein biosynthesis (signal peptide cleavage).</text>
</comment>
<dbReference type="PRINTS" id="PR00781">
    <property type="entry name" value="LIPOSIGPTASE"/>
</dbReference>
<feature type="transmembrane region" description="Helical" evidence="9">
    <location>
        <begin position="58"/>
        <end position="76"/>
    </location>
</feature>
<feature type="transmembrane region" description="Helical" evidence="9">
    <location>
        <begin position="121"/>
        <end position="143"/>
    </location>
</feature>
<dbReference type="GO" id="GO:0006508">
    <property type="term" value="P:proteolysis"/>
    <property type="evidence" value="ECO:0007669"/>
    <property type="project" value="UniProtKB-KW"/>
</dbReference>
<organism evidence="12 13">
    <name type="scientific">Intestinimonas massiliensis</name>
    <name type="common">ex Afouda et al. 2020</name>
    <dbReference type="NCBI Taxonomy" id="1673721"/>
    <lineage>
        <taxon>Bacteria</taxon>
        <taxon>Bacillati</taxon>
        <taxon>Bacillota</taxon>
        <taxon>Clostridia</taxon>
        <taxon>Eubacteriales</taxon>
        <taxon>Intestinimonas</taxon>
    </lineage>
</organism>
<evidence type="ECO:0000313" key="13">
    <source>
        <dbReference type="Proteomes" id="UP001204562"/>
    </source>
</evidence>